<organism evidence="3 4">
    <name type="scientific">Gilliamella apicola</name>
    <dbReference type="NCBI Taxonomy" id="1196095"/>
    <lineage>
        <taxon>Bacteria</taxon>
        <taxon>Pseudomonadati</taxon>
        <taxon>Pseudomonadota</taxon>
        <taxon>Gammaproteobacteria</taxon>
        <taxon>Orbales</taxon>
        <taxon>Orbaceae</taxon>
        <taxon>Gilliamella</taxon>
    </lineage>
</organism>
<feature type="compositionally biased region" description="Low complexity" evidence="2">
    <location>
        <begin position="414"/>
        <end position="427"/>
    </location>
</feature>
<comment type="caution">
    <text evidence="3">The sequence shown here is derived from an EMBL/GenBank/DDBJ whole genome shotgun (WGS) entry which is preliminary data.</text>
</comment>
<sequence>MQPKNIEKKICAEAEKIKSSLDIAYQKRQDILVDILNLKNEQASIYQKIATIYLKESPHNDNFQIQNIIKQLQGLSSDLTSKVSHLDKVIAQFQQELQDIHAKIDELTTQKVLQLESDPEYVALFNLFTKEKGFLEKITKDYELCQEEFTKKLAEYSKNCYYNYLRKRNYGEDNYKGRWIFRNLDETIAGFIHFNENYKNQKILESLIKESQIKYENQKKSYELAKDKKFDKEQLVEKSLNLPQLKSQLVNIEYDLEDAQRQRKKAYDTLNGTQKGQSDQFKQLSAQLAKLLENQSIKQLERLTLQTESKEDDFLLKRIPEIGDQINQLEERIPHVQKSINNQEKIYIRFNQTLKLFRQNNVPSSFYEYNISSYTLNDLLENLKNHGYSPEKMVMELLARRVLRNNTTSSNTKSGWSVLSSLSSSSNRSRRSSSSRSSSSARYSSSSSSSSNGYSSSSSSGGGGYRTTDSF</sequence>
<dbReference type="Proteomes" id="UP000247483">
    <property type="component" value="Unassembled WGS sequence"/>
</dbReference>
<evidence type="ECO:0000313" key="3">
    <source>
        <dbReference type="EMBL" id="PXZ05854.1"/>
    </source>
</evidence>
<keyword evidence="1" id="KW-0175">Coiled coil</keyword>
<evidence type="ECO:0000313" key="4">
    <source>
        <dbReference type="Proteomes" id="UP000247483"/>
    </source>
</evidence>
<accession>A0A2V4E612</accession>
<gene>
    <name evidence="3" type="ORF">DKK79_04095</name>
</gene>
<dbReference type="RefSeq" id="WP_110422950.1">
    <property type="nucleotide sequence ID" value="NZ_QGLP01000004.1"/>
</dbReference>
<feature type="region of interest" description="Disordered" evidence="2">
    <location>
        <begin position="408"/>
        <end position="471"/>
    </location>
</feature>
<name>A0A2V4E612_9GAMM</name>
<evidence type="ECO:0000256" key="2">
    <source>
        <dbReference type="SAM" id="MobiDB-lite"/>
    </source>
</evidence>
<feature type="coiled-coil region" evidence="1">
    <location>
        <begin position="208"/>
        <end position="262"/>
    </location>
</feature>
<protein>
    <submittedName>
        <fullName evidence="3">Uncharacterized protein</fullName>
    </submittedName>
</protein>
<evidence type="ECO:0000256" key="1">
    <source>
        <dbReference type="SAM" id="Coils"/>
    </source>
</evidence>
<feature type="compositionally biased region" description="Low complexity" evidence="2">
    <location>
        <begin position="434"/>
        <end position="459"/>
    </location>
</feature>
<dbReference type="AlphaFoldDB" id="A0A2V4E612"/>
<proteinExistence type="predicted"/>
<reference evidence="3 4" key="1">
    <citation type="submission" date="2018-05" db="EMBL/GenBank/DDBJ databases">
        <title>Reference genomes for bee gut microbiota database.</title>
        <authorList>
            <person name="Ellegaard K.M."/>
        </authorList>
    </citation>
    <scope>NUCLEOTIDE SEQUENCE [LARGE SCALE GENOMIC DNA]</scope>
    <source>
        <strain evidence="3 4">ESL0177</strain>
    </source>
</reference>
<dbReference type="EMBL" id="QGLP01000004">
    <property type="protein sequence ID" value="PXZ05854.1"/>
    <property type="molecule type" value="Genomic_DNA"/>
</dbReference>